<organism evidence="1 2">
    <name type="scientific">Hyalomma asiaticum</name>
    <name type="common">Tick</name>
    <dbReference type="NCBI Taxonomy" id="266040"/>
    <lineage>
        <taxon>Eukaryota</taxon>
        <taxon>Metazoa</taxon>
        <taxon>Ecdysozoa</taxon>
        <taxon>Arthropoda</taxon>
        <taxon>Chelicerata</taxon>
        <taxon>Arachnida</taxon>
        <taxon>Acari</taxon>
        <taxon>Parasitiformes</taxon>
        <taxon>Ixodida</taxon>
        <taxon>Ixodoidea</taxon>
        <taxon>Ixodidae</taxon>
        <taxon>Hyalomminae</taxon>
        <taxon>Hyalomma</taxon>
    </lineage>
</organism>
<gene>
    <name evidence="1" type="ORF">HPB50_008407</name>
</gene>
<keyword evidence="2" id="KW-1185">Reference proteome</keyword>
<reference evidence="1" key="1">
    <citation type="submission" date="2020-05" db="EMBL/GenBank/DDBJ databases">
        <title>Large-scale comparative analyses of tick genomes elucidate their genetic diversity and vector capacities.</title>
        <authorList>
            <person name="Jia N."/>
            <person name="Wang J."/>
            <person name="Shi W."/>
            <person name="Du L."/>
            <person name="Sun Y."/>
            <person name="Zhan W."/>
            <person name="Jiang J."/>
            <person name="Wang Q."/>
            <person name="Zhang B."/>
            <person name="Ji P."/>
            <person name="Sakyi L.B."/>
            <person name="Cui X."/>
            <person name="Yuan T."/>
            <person name="Jiang B."/>
            <person name="Yang W."/>
            <person name="Lam T.T.-Y."/>
            <person name="Chang Q."/>
            <person name="Ding S."/>
            <person name="Wang X."/>
            <person name="Zhu J."/>
            <person name="Ruan X."/>
            <person name="Zhao L."/>
            <person name="Wei J."/>
            <person name="Que T."/>
            <person name="Du C."/>
            <person name="Cheng J."/>
            <person name="Dai P."/>
            <person name="Han X."/>
            <person name="Huang E."/>
            <person name="Gao Y."/>
            <person name="Liu J."/>
            <person name="Shao H."/>
            <person name="Ye R."/>
            <person name="Li L."/>
            <person name="Wei W."/>
            <person name="Wang X."/>
            <person name="Wang C."/>
            <person name="Yang T."/>
            <person name="Huo Q."/>
            <person name="Li W."/>
            <person name="Guo W."/>
            <person name="Chen H."/>
            <person name="Zhou L."/>
            <person name="Ni X."/>
            <person name="Tian J."/>
            <person name="Zhou Y."/>
            <person name="Sheng Y."/>
            <person name="Liu T."/>
            <person name="Pan Y."/>
            <person name="Xia L."/>
            <person name="Li J."/>
            <person name="Zhao F."/>
            <person name="Cao W."/>
        </authorList>
    </citation>
    <scope>NUCLEOTIDE SEQUENCE</scope>
    <source>
        <strain evidence="1">Hyas-2018</strain>
    </source>
</reference>
<name>A0ACB7RNB4_HYAAI</name>
<proteinExistence type="predicted"/>
<comment type="caution">
    <text evidence="1">The sequence shown here is derived from an EMBL/GenBank/DDBJ whole genome shotgun (WGS) entry which is preliminary data.</text>
</comment>
<evidence type="ECO:0000313" key="1">
    <source>
        <dbReference type="EMBL" id="KAH6923880.1"/>
    </source>
</evidence>
<dbReference type="Proteomes" id="UP000821845">
    <property type="component" value="Chromosome 8"/>
</dbReference>
<accession>A0ACB7RNB4</accession>
<evidence type="ECO:0000313" key="2">
    <source>
        <dbReference type="Proteomes" id="UP000821845"/>
    </source>
</evidence>
<protein>
    <submittedName>
        <fullName evidence="1">Uncharacterized protein</fullName>
    </submittedName>
</protein>
<dbReference type="EMBL" id="CM023488">
    <property type="protein sequence ID" value="KAH6923880.1"/>
    <property type="molecule type" value="Genomic_DNA"/>
</dbReference>
<sequence>MMSFRLACTWLGKLLFPVLEDPKVSFALTFRFLGRLGIAPVEGSIAGEAPGGRRRPSATPVLAAGFRRPEVPGVDRRAERGARGRGSRVPGSESRDATSRASPHSKWLLIAELLTLEEVFAEIRLNRPQSS</sequence>